<feature type="region of interest" description="Disordered" evidence="3">
    <location>
        <begin position="35"/>
        <end position="73"/>
    </location>
</feature>
<gene>
    <name evidence="4" type="ORF">A1Q1_06233</name>
</gene>
<reference evidence="4 5" key="1">
    <citation type="journal article" date="2012" name="Eukaryot. Cell">
        <title>Draft genome sequence of CBS 2479, the standard type strain of Trichosporon asahii.</title>
        <authorList>
            <person name="Yang R.Y."/>
            <person name="Li H.T."/>
            <person name="Zhu H."/>
            <person name="Zhou G.P."/>
            <person name="Wang M."/>
            <person name="Wang L."/>
        </authorList>
    </citation>
    <scope>NUCLEOTIDE SEQUENCE [LARGE SCALE GENOMIC DNA]</scope>
    <source>
        <strain evidence="5">ATCC 90039 / CBS 2479 / JCM 2466 / KCTC 7840 / NCYC 2677 / UAMH 7654</strain>
    </source>
</reference>
<comment type="caution">
    <text evidence="4">The sequence shown here is derived from an EMBL/GenBank/DDBJ whole genome shotgun (WGS) entry which is preliminary data.</text>
</comment>
<comment type="subcellular location">
    <subcellularLocation>
        <location evidence="1">Nucleus</location>
    </subcellularLocation>
</comment>
<dbReference type="GeneID" id="25989745"/>
<feature type="compositionally biased region" description="Polar residues" evidence="3">
    <location>
        <begin position="482"/>
        <end position="510"/>
    </location>
</feature>
<dbReference type="OrthoDB" id="329666at2759"/>
<dbReference type="GO" id="GO:0005634">
    <property type="term" value="C:nucleus"/>
    <property type="evidence" value="ECO:0007669"/>
    <property type="project" value="UniProtKB-SubCell"/>
</dbReference>
<accession>J5SF20</accession>
<proteinExistence type="predicted"/>
<dbReference type="GO" id="GO:0006261">
    <property type="term" value="P:DNA-templated DNA replication"/>
    <property type="evidence" value="ECO:0007669"/>
    <property type="project" value="TreeGrafter"/>
</dbReference>
<dbReference type="VEuPathDB" id="FungiDB:A1Q1_06233"/>
<evidence type="ECO:0000256" key="1">
    <source>
        <dbReference type="ARBA" id="ARBA00004123"/>
    </source>
</evidence>
<evidence type="ECO:0000256" key="3">
    <source>
        <dbReference type="SAM" id="MobiDB-lite"/>
    </source>
</evidence>
<organism evidence="4 5">
    <name type="scientific">Trichosporon asahii var. asahii (strain ATCC 90039 / CBS 2479 / JCM 2466 / KCTC 7840 / NBRC 103889/ NCYC 2677 / UAMH 7654)</name>
    <name type="common">Yeast</name>
    <dbReference type="NCBI Taxonomy" id="1186058"/>
    <lineage>
        <taxon>Eukaryota</taxon>
        <taxon>Fungi</taxon>
        <taxon>Dikarya</taxon>
        <taxon>Basidiomycota</taxon>
        <taxon>Agaricomycotina</taxon>
        <taxon>Tremellomycetes</taxon>
        <taxon>Trichosporonales</taxon>
        <taxon>Trichosporonaceae</taxon>
        <taxon>Trichosporon</taxon>
    </lineage>
</organism>
<dbReference type="GO" id="GO:0003682">
    <property type="term" value="F:chromatin binding"/>
    <property type="evidence" value="ECO:0007669"/>
    <property type="project" value="TreeGrafter"/>
</dbReference>
<dbReference type="Proteomes" id="UP000002748">
    <property type="component" value="Unassembled WGS sequence"/>
</dbReference>
<sequence>MLPVEDIIRIAVRETDAPAVGEDYAASVQAALEHPESLTSDPRVQQGQQGARRCSLPRPAPGHGLPGRSVPGLEWRARRALDRMGRRDWTRSSNSGGLAAQAMEGLSLNDSAASTQTPDKHPLSALGHKAPAALLKVYDAEVSYRPASVLDVIGIVSQGMLPSFDDGDAPLVPAVHVLNATVLDAPHAATPTDAAARQSLVEHLSRAFDPPDATAGELLLLSLLARPDVRQGVALGQLNLNVIRPKNGSSLNAHLAPLTPALVNLPLSLDLLHRAPFRPKSDGALLSPGLLQLAPGTLLLVDEDALGEGELQERAVRNLQALSELLAEQNLTYEYPYSSGVRIPTSIRALVESEGRSLLPVDAALPATLSTTVQAPSEDDLARWRAYLAHHSSSAHAATFSMPDAVATMIQDEFVRERQQGGAGSIEKAEARLKLRMKLARLLTLSEGSEVTEPVWRRAVELENEIERRNAEREARRRENTQGRTLGQPSQTAATPNGSAEQPNGEPTAQ</sequence>
<feature type="region of interest" description="Disordered" evidence="3">
    <location>
        <begin position="469"/>
        <end position="510"/>
    </location>
</feature>
<dbReference type="InterPro" id="IPR019140">
    <property type="entry name" value="MCM_complex-bd"/>
</dbReference>
<dbReference type="HOGENOM" id="CLU_029811_2_1_1"/>
<protein>
    <submittedName>
        <fullName evidence="4">Uncharacterized protein</fullName>
    </submittedName>
</protein>
<evidence type="ECO:0000313" key="5">
    <source>
        <dbReference type="Proteomes" id="UP000002748"/>
    </source>
</evidence>
<dbReference type="Pfam" id="PF09739">
    <property type="entry name" value="MCM_bind"/>
    <property type="match status" value="1"/>
</dbReference>
<feature type="compositionally biased region" description="Basic and acidic residues" evidence="3">
    <location>
        <begin position="469"/>
        <end position="481"/>
    </location>
</feature>
<feature type="compositionally biased region" description="Polar residues" evidence="3">
    <location>
        <begin position="37"/>
        <end position="49"/>
    </location>
</feature>
<keyword evidence="2" id="KW-0539">Nucleus</keyword>
<dbReference type="EMBL" id="ALBS01000328">
    <property type="protein sequence ID" value="EJT45336.1"/>
    <property type="molecule type" value="Genomic_DNA"/>
</dbReference>
<dbReference type="PANTHER" id="PTHR13489:SF0">
    <property type="entry name" value="MINI-CHROMOSOME MAINTENANCE COMPLEX-BINDING PROTEIN"/>
    <property type="match status" value="1"/>
</dbReference>
<dbReference type="AlphaFoldDB" id="J5SF20"/>
<evidence type="ECO:0000313" key="4">
    <source>
        <dbReference type="EMBL" id="EJT45336.1"/>
    </source>
</evidence>
<name>J5SF20_TRIAS</name>
<dbReference type="RefSeq" id="XP_014176917.1">
    <property type="nucleotide sequence ID" value="XM_014321442.1"/>
</dbReference>
<evidence type="ECO:0000256" key="2">
    <source>
        <dbReference type="ARBA" id="ARBA00023242"/>
    </source>
</evidence>
<dbReference type="KEGG" id="tasa:A1Q1_06233"/>
<dbReference type="PANTHER" id="PTHR13489">
    <property type="entry name" value="MINI-CHROMOSOME MAINTENANCE COMPLEX-BINDING PROTEIN"/>
    <property type="match status" value="1"/>
</dbReference>